<dbReference type="AlphaFoldDB" id="K1RC65"/>
<dbReference type="Gene3D" id="3.10.20.90">
    <property type="entry name" value="Phosphatidylinositol 3-kinase Catalytic Subunit, Chain A, domain 1"/>
    <property type="match status" value="2"/>
</dbReference>
<dbReference type="SMART" id="SM00213">
    <property type="entry name" value="UBQ"/>
    <property type="match status" value="2"/>
</dbReference>
<feature type="domain" description="Ubiquitin-like" evidence="2">
    <location>
        <begin position="150"/>
        <end position="220"/>
    </location>
</feature>
<reference evidence="3" key="1">
    <citation type="journal article" date="2012" name="Nature">
        <title>The oyster genome reveals stress adaptation and complexity of shell formation.</title>
        <authorList>
            <person name="Zhang G."/>
            <person name="Fang X."/>
            <person name="Guo X."/>
            <person name="Li L."/>
            <person name="Luo R."/>
            <person name="Xu F."/>
            <person name="Yang P."/>
            <person name="Zhang L."/>
            <person name="Wang X."/>
            <person name="Qi H."/>
            <person name="Xiong Z."/>
            <person name="Que H."/>
            <person name="Xie Y."/>
            <person name="Holland P.W."/>
            <person name="Paps J."/>
            <person name="Zhu Y."/>
            <person name="Wu F."/>
            <person name="Chen Y."/>
            <person name="Wang J."/>
            <person name="Peng C."/>
            <person name="Meng J."/>
            <person name="Yang L."/>
            <person name="Liu J."/>
            <person name="Wen B."/>
            <person name="Zhang N."/>
            <person name="Huang Z."/>
            <person name="Zhu Q."/>
            <person name="Feng Y."/>
            <person name="Mount A."/>
            <person name="Hedgecock D."/>
            <person name="Xu Z."/>
            <person name="Liu Y."/>
            <person name="Domazet-Loso T."/>
            <person name="Du Y."/>
            <person name="Sun X."/>
            <person name="Zhang S."/>
            <person name="Liu B."/>
            <person name="Cheng P."/>
            <person name="Jiang X."/>
            <person name="Li J."/>
            <person name="Fan D."/>
            <person name="Wang W."/>
            <person name="Fu W."/>
            <person name="Wang T."/>
            <person name="Wang B."/>
            <person name="Zhang J."/>
            <person name="Peng Z."/>
            <person name="Li Y."/>
            <person name="Li N."/>
            <person name="Wang J."/>
            <person name="Chen M."/>
            <person name="He Y."/>
            <person name="Tan F."/>
            <person name="Song X."/>
            <person name="Zheng Q."/>
            <person name="Huang R."/>
            <person name="Yang H."/>
            <person name="Du X."/>
            <person name="Chen L."/>
            <person name="Yang M."/>
            <person name="Gaffney P.M."/>
            <person name="Wang S."/>
            <person name="Luo L."/>
            <person name="She Z."/>
            <person name="Ming Y."/>
            <person name="Huang W."/>
            <person name="Zhang S."/>
            <person name="Huang B."/>
            <person name="Zhang Y."/>
            <person name="Qu T."/>
            <person name="Ni P."/>
            <person name="Miao G."/>
            <person name="Wang J."/>
            <person name="Wang Q."/>
            <person name="Steinberg C.E."/>
            <person name="Wang H."/>
            <person name="Li N."/>
            <person name="Qian L."/>
            <person name="Zhang G."/>
            <person name="Li Y."/>
            <person name="Yang H."/>
            <person name="Liu X."/>
            <person name="Wang J."/>
            <person name="Yin Y."/>
            <person name="Wang J."/>
        </authorList>
    </citation>
    <scope>NUCLEOTIDE SEQUENCE [LARGE SCALE GENOMIC DNA]</scope>
    <source>
        <strain evidence="3">05x7-T-G4-1.051#20</strain>
    </source>
</reference>
<dbReference type="CDD" id="cd17039">
    <property type="entry name" value="Ubl_ubiquitin_like"/>
    <property type="match status" value="1"/>
</dbReference>
<dbReference type="PROSITE" id="PS50053">
    <property type="entry name" value="UBIQUITIN_2"/>
    <property type="match status" value="2"/>
</dbReference>
<dbReference type="PANTHER" id="PTHR10666">
    <property type="entry name" value="UBIQUITIN"/>
    <property type="match status" value="1"/>
</dbReference>
<dbReference type="InterPro" id="IPR050158">
    <property type="entry name" value="Ubiquitin_ubiquitin-like"/>
</dbReference>
<protein>
    <recommendedName>
        <fullName evidence="2">Ubiquitin-like domain-containing protein</fullName>
    </recommendedName>
</protein>
<proteinExistence type="predicted"/>
<feature type="compositionally biased region" description="Low complexity" evidence="1">
    <location>
        <begin position="40"/>
        <end position="53"/>
    </location>
</feature>
<evidence type="ECO:0000313" key="3">
    <source>
        <dbReference type="EMBL" id="EKC38835.1"/>
    </source>
</evidence>
<feature type="domain" description="Ubiquitin-like" evidence="2">
    <location>
        <begin position="475"/>
        <end position="545"/>
    </location>
</feature>
<name>K1RC65_MAGGI</name>
<dbReference type="InterPro" id="IPR029071">
    <property type="entry name" value="Ubiquitin-like_domsf"/>
</dbReference>
<feature type="region of interest" description="Disordered" evidence="1">
    <location>
        <begin position="1"/>
        <end position="55"/>
    </location>
</feature>
<dbReference type="InParanoid" id="K1RC65"/>
<dbReference type="SUPFAM" id="SSF54236">
    <property type="entry name" value="Ubiquitin-like"/>
    <property type="match status" value="2"/>
</dbReference>
<dbReference type="EMBL" id="JH816764">
    <property type="protein sequence ID" value="EKC38835.1"/>
    <property type="molecule type" value="Genomic_DNA"/>
</dbReference>
<evidence type="ECO:0000256" key="1">
    <source>
        <dbReference type="SAM" id="MobiDB-lite"/>
    </source>
</evidence>
<dbReference type="Pfam" id="PF00240">
    <property type="entry name" value="ubiquitin"/>
    <property type="match status" value="1"/>
</dbReference>
<accession>K1RC65</accession>
<feature type="compositionally biased region" description="Polar residues" evidence="1">
    <location>
        <begin position="9"/>
        <end position="27"/>
    </location>
</feature>
<organism evidence="3">
    <name type="scientific">Magallana gigas</name>
    <name type="common">Pacific oyster</name>
    <name type="synonym">Crassostrea gigas</name>
    <dbReference type="NCBI Taxonomy" id="29159"/>
    <lineage>
        <taxon>Eukaryota</taxon>
        <taxon>Metazoa</taxon>
        <taxon>Spiralia</taxon>
        <taxon>Lophotrochozoa</taxon>
        <taxon>Mollusca</taxon>
        <taxon>Bivalvia</taxon>
        <taxon>Autobranchia</taxon>
        <taxon>Pteriomorphia</taxon>
        <taxon>Ostreida</taxon>
        <taxon>Ostreoidea</taxon>
        <taxon>Ostreidae</taxon>
        <taxon>Magallana</taxon>
    </lineage>
</organism>
<gene>
    <name evidence="3" type="ORF">CGI_10026640</name>
</gene>
<evidence type="ECO:0000259" key="2">
    <source>
        <dbReference type="PROSITE" id="PS50053"/>
    </source>
</evidence>
<dbReference type="HOGENOM" id="CLU_378234_0_0_1"/>
<dbReference type="InterPro" id="IPR000626">
    <property type="entry name" value="Ubiquitin-like_dom"/>
</dbReference>
<sequence length="733" mass="82831">MDQYKDSRPQIQNDSGVPIQIQPQELSGFTRDPEEEDNQSDFSSSSSSLSSDSSDNELIYPVLNSKGPKAQTIAVWCFLKPRSIVIFPPGESDLTSRIVKYSENYLGYERNQHKLKMLTPGQLSPLDIKSAHSVRPGSVVMIFPRTKNQVNIEISQLNVSFSLSVDISMTVHSLKNCVRKKQGIPIGRQELLFMEQALENNCRLLEYKVKNRSILHLMIQAHFDLLLKVDTFWGISYRFYVDPCSTGTDVVHNVLHKTFSPKGLKEYNSIHEFLIPLHTLMLSHRSGLVQWDHCLAGMGIKCGDTLLLTTVVQQNNRKFQNISITTESGENYEVKASRYDRWSVVAFLLHGLTHIPVDFIKLYKDNQSLDLLRPIGEVAKGNSIVMNIVMTHVDGDLMFGVPLRISLGNGIIENVKIAANKSVRSIKKRLEHLGVPNALQYQLLTDENKKLPNSSIIQNVVYDLKTPFSLKLEDFPVFVHTPDGVIYKTYTSMMQSIGHFKQKMQMKSGFNMDRCRLIIAGEELHEHDSAILYDAGVSLRTSIFVKLDSQYELFNVLGSSSASSISIPFKPTTSDIERNLKNNKNIPEGSYNCLLTFVYWFFVHRIVDKNKVSHRKQTKKRLPKAKGKLFPFTFTAGNLQDIYPNGAQTLSPIYFPDISSPKALPRVHHHIRSKKSPSFEPTQFLAAATAQGLQPSSSDPVALSWHHSQVVPFPDIHHLPNKPKATSIAWVQD</sequence>